<evidence type="ECO:0000313" key="5">
    <source>
        <dbReference type="Proteomes" id="UP000650533"/>
    </source>
</evidence>
<evidence type="ECO:0000256" key="1">
    <source>
        <dbReference type="ARBA" id="ARBA00022801"/>
    </source>
</evidence>
<dbReference type="SUPFAM" id="SSF53474">
    <property type="entry name" value="alpha/beta-Hydrolases"/>
    <property type="match status" value="2"/>
</dbReference>
<dbReference type="Pfam" id="PF00561">
    <property type="entry name" value="Abhydrolase_1"/>
    <property type="match status" value="1"/>
</dbReference>
<dbReference type="GeneID" id="67025789"/>
<dbReference type="InterPro" id="IPR000073">
    <property type="entry name" value="AB_hydrolase_1"/>
</dbReference>
<organism evidence="4 5">
    <name type="scientific">Rhizoctonia solani</name>
    <dbReference type="NCBI Taxonomy" id="456999"/>
    <lineage>
        <taxon>Eukaryota</taxon>
        <taxon>Fungi</taxon>
        <taxon>Dikarya</taxon>
        <taxon>Basidiomycota</taxon>
        <taxon>Agaricomycotina</taxon>
        <taxon>Agaricomycetes</taxon>
        <taxon>Cantharellales</taxon>
        <taxon>Ceratobasidiaceae</taxon>
        <taxon>Rhizoctonia</taxon>
    </lineage>
</organism>
<evidence type="ECO:0000256" key="2">
    <source>
        <dbReference type="ARBA" id="ARBA00038334"/>
    </source>
</evidence>
<sequence length="587" mass="66546">MSKSQLHPLGYESKIAHLSTGHYYRYADIHPPENVKTIATALLLHGFPDSAYGWRHQIKGWTSRGIRLIIPDTLGYYGSSQPSSPEDYSTKRQSDDLEELVRYAGVPKEDKIIIISHDWGSVTAGRLIQFKPDLVKAAAVFCVPFFPPSPQYIPLEKFSEQFPNMEYQVFLASPESTAILDANAERFIRLTYTSARQRDAGEVPSLERAGVIEGWLKDESKDVVPELLSQECSQELTTILSEIKAGKGFGLIRAMLNYYRVGQINYEAEKGLPHDVRPDLPKLIVTPSADPFLPPAVTQYAQTLLKNVDVVWLDGLCGHWVQLEKPQEIEKIVGDSQPTSLEDYSTQRQSDDLEELVHRAGVPKGEKIFMGAITTNRLIQFKPDLFKAALNLCVPFIPRSPEYVPLEKLIELYPNFQYQAFLASRESTAITNANVERFIQVMFTSAKQREEGKVPDLEKTGVIKNWLKDQSQTVTSELLTKEESDTMVDEIKAGVGFGSMLNYYHVYKTNYEVEKILPLKLRPDLPKLMVIPRNDPFIPPSFTEAIVEHLENHEISWLDGRCGHRAQLEKPQDIERIVGEWIIEKIA</sequence>
<evidence type="ECO:0000259" key="3">
    <source>
        <dbReference type="Pfam" id="PF00561"/>
    </source>
</evidence>
<dbReference type="EMBL" id="CP059660">
    <property type="protein sequence ID" value="QRW18585.1"/>
    <property type="molecule type" value="Genomic_DNA"/>
</dbReference>
<dbReference type="InterPro" id="IPR029058">
    <property type="entry name" value="AB_hydrolase_fold"/>
</dbReference>
<accession>A0A8H8NTZ3</accession>
<dbReference type="InterPro" id="IPR000639">
    <property type="entry name" value="Epox_hydrolase-like"/>
</dbReference>
<dbReference type="Gene3D" id="3.40.50.1820">
    <property type="entry name" value="alpha/beta hydrolase"/>
    <property type="match status" value="2"/>
</dbReference>
<dbReference type="PRINTS" id="PR00412">
    <property type="entry name" value="EPOXHYDRLASE"/>
</dbReference>
<dbReference type="GO" id="GO:0016787">
    <property type="term" value="F:hydrolase activity"/>
    <property type="evidence" value="ECO:0007669"/>
    <property type="project" value="UniProtKB-KW"/>
</dbReference>
<feature type="domain" description="AB hydrolase-1" evidence="3">
    <location>
        <begin position="42"/>
        <end position="326"/>
    </location>
</feature>
<dbReference type="PANTHER" id="PTHR43329">
    <property type="entry name" value="EPOXIDE HYDROLASE"/>
    <property type="match status" value="1"/>
</dbReference>
<comment type="similarity">
    <text evidence="2">Belongs to the AB hydrolase superfamily. Epoxide hydrolase family.</text>
</comment>
<dbReference type="AlphaFoldDB" id="A0A8H8NTZ3"/>
<reference evidence="4" key="1">
    <citation type="submission" date="2020-05" db="EMBL/GenBank/DDBJ databases">
        <title>Evolutionary and genomic comparisons of hybrid uninucleate and nonhybrid Rhizoctonia fungi.</title>
        <authorList>
            <person name="Li C."/>
            <person name="Chen X."/>
        </authorList>
    </citation>
    <scope>NUCLEOTIDE SEQUENCE</scope>
    <source>
        <strain evidence="4">AG-1 IA</strain>
    </source>
</reference>
<name>A0A8H8NTZ3_9AGAM</name>
<dbReference type="Proteomes" id="UP000650533">
    <property type="component" value="Chromosome 3"/>
</dbReference>
<keyword evidence="1 4" id="KW-0378">Hydrolase</keyword>
<dbReference type="RefSeq" id="XP_043178822.1">
    <property type="nucleotide sequence ID" value="XM_043323326.1"/>
</dbReference>
<protein>
    <submittedName>
        <fullName evidence="4">Alpha/beta hydrolase family protein</fullName>
    </submittedName>
</protein>
<evidence type="ECO:0000313" key="4">
    <source>
        <dbReference type="EMBL" id="QRW18585.1"/>
    </source>
</evidence>
<proteinExistence type="inferred from homology"/>
<dbReference type="KEGG" id="rsx:RhiXN_03509"/>
<gene>
    <name evidence="4" type="ORF">RhiXN_03509</name>
</gene>